<comment type="similarity">
    <text evidence="1">Belongs to the HAD-like hydrolase superfamily.</text>
</comment>
<dbReference type="Proteomes" id="UP001218034">
    <property type="component" value="Chromosome"/>
</dbReference>
<keyword evidence="2" id="KW-0378">Hydrolase</keyword>
<dbReference type="NCBIfam" id="TIGR01549">
    <property type="entry name" value="HAD-SF-IA-v1"/>
    <property type="match status" value="1"/>
</dbReference>
<evidence type="ECO:0000313" key="2">
    <source>
        <dbReference type="EMBL" id="WEL19350.1"/>
    </source>
</evidence>
<dbReference type="InterPro" id="IPR036412">
    <property type="entry name" value="HAD-like_sf"/>
</dbReference>
<dbReference type="CDD" id="cd01427">
    <property type="entry name" value="HAD_like"/>
    <property type="match status" value="1"/>
</dbReference>
<dbReference type="Pfam" id="PF13419">
    <property type="entry name" value="HAD_2"/>
    <property type="match status" value="1"/>
</dbReference>
<sequence length="215" mass="24852">MDGVILNYEGDNMSWQYDAARRVLERNGVDASGLSRKKLKEFLGVEGVKKCVDACNDFGVDAETIWTGMAEETSKERAKRIKTEEFVLFDDVREVIENLHEQEVKLGIISNAPEMAIKETIEYFDLKKYFDFYRGIEDFEDLSDKKPHPDHLNFARAELKRDPFLYIGDHESDVEAAIAAEMDSYWVNRHDWSIEAEPTYERQTLKDVPGIVLSE</sequence>
<dbReference type="PANTHER" id="PTHR43434">
    <property type="entry name" value="PHOSPHOGLYCOLATE PHOSPHATASE"/>
    <property type="match status" value="1"/>
</dbReference>
<evidence type="ECO:0000256" key="1">
    <source>
        <dbReference type="ARBA" id="ARBA00007958"/>
    </source>
</evidence>
<reference evidence="2 3" key="1">
    <citation type="submission" date="2022-09" db="EMBL/GenBank/DDBJ databases">
        <title>Xylan utilization by haloarchaea-nanohaloarchaea associations.</title>
        <authorList>
            <person name="Yakimov M."/>
        </authorList>
    </citation>
    <scope>NUCLEOTIDE SEQUENCE [LARGE SCALE GENOMIC DNA]</scope>
    <source>
        <strain evidence="2 3">SVXNc</strain>
    </source>
</reference>
<name>A0ABY8CH60_9ARCH</name>
<dbReference type="InterPro" id="IPR006439">
    <property type="entry name" value="HAD-SF_hydro_IA"/>
</dbReference>
<dbReference type="Gene3D" id="3.40.50.1000">
    <property type="entry name" value="HAD superfamily/HAD-like"/>
    <property type="match status" value="1"/>
</dbReference>
<proteinExistence type="inferred from homology"/>
<organism evidence="2 3">
    <name type="scientific">Candidatus Nanohalococcus occultus</name>
    <dbReference type="NCBI Taxonomy" id="2978047"/>
    <lineage>
        <taxon>Archaea</taxon>
        <taxon>Candidatus Nanohalarchaeota</taxon>
        <taxon>Candidatus Nanohalarchaeota incertae sedis</taxon>
        <taxon>Candidatus Nanohalococcus</taxon>
    </lineage>
</organism>
<dbReference type="GO" id="GO:0016787">
    <property type="term" value="F:hydrolase activity"/>
    <property type="evidence" value="ECO:0007669"/>
    <property type="project" value="UniProtKB-KW"/>
</dbReference>
<gene>
    <name evidence="2" type="primary">gph2</name>
    <name evidence="2" type="ORF">SVXNc_0324</name>
</gene>
<keyword evidence="3" id="KW-1185">Reference proteome</keyword>
<protein>
    <submittedName>
        <fullName evidence="2">HAD superfamily hydrolase</fullName>
    </submittedName>
</protein>
<dbReference type="InterPro" id="IPR041492">
    <property type="entry name" value="HAD_2"/>
</dbReference>
<accession>A0ABY8CH60</accession>
<dbReference type="InterPro" id="IPR050155">
    <property type="entry name" value="HAD-like_hydrolase_sf"/>
</dbReference>
<dbReference type="InterPro" id="IPR023214">
    <property type="entry name" value="HAD_sf"/>
</dbReference>
<dbReference type="PANTHER" id="PTHR43434:SF1">
    <property type="entry name" value="PHOSPHOGLYCOLATE PHOSPHATASE"/>
    <property type="match status" value="1"/>
</dbReference>
<dbReference type="SUPFAM" id="SSF56784">
    <property type="entry name" value="HAD-like"/>
    <property type="match status" value="1"/>
</dbReference>
<dbReference type="EMBL" id="CP104395">
    <property type="protein sequence ID" value="WEL19350.1"/>
    <property type="molecule type" value="Genomic_DNA"/>
</dbReference>
<evidence type="ECO:0000313" key="3">
    <source>
        <dbReference type="Proteomes" id="UP001218034"/>
    </source>
</evidence>